<feature type="transmembrane region" description="Helical" evidence="7">
    <location>
        <begin position="109"/>
        <end position="127"/>
    </location>
</feature>
<evidence type="ECO:0000256" key="3">
    <source>
        <dbReference type="ARBA" id="ARBA00022692"/>
    </source>
</evidence>
<protein>
    <submittedName>
        <fullName evidence="9">Cation diffusion facilitator family transporter</fullName>
    </submittedName>
</protein>
<sequence length="353" mass="38258">MNGDESRSSAVTGHGRPGSRARFGHTDLPDPQERALRRAIRLEWVTIAFLAVTVTLVYLVMGSSQAMKAAFVEDALSFIPPVAFLVAVRITRRRPSAKHPYGYHRSVGVGHLVAATALLVMGALLVLDSGSSLLGGEHPPVGLIEVGGWQVWSGWLMIAVMAWSAVPPVLLGRAKMPVSEQLHDRVLFADADMNKADWMTAVATIVGVLGIGVGLWWADAVAALVVSGSILSDGVRNLRTAVAALMDARATTYDGADVHPLVRRIDERLEEVPWISRARSRVRDEGHVFHVEAFVVPVTGHTPTMHELVEAREAVVALDWKLDDVVLVPSEQLPDKLLPGVGEEMAHRHDADH</sequence>
<evidence type="ECO:0000256" key="6">
    <source>
        <dbReference type="SAM" id="MobiDB-lite"/>
    </source>
</evidence>
<feature type="domain" description="Cation efflux protein transmembrane" evidence="8">
    <location>
        <begin position="45"/>
        <end position="246"/>
    </location>
</feature>
<feature type="transmembrane region" description="Helical" evidence="7">
    <location>
        <begin position="42"/>
        <end position="61"/>
    </location>
</feature>
<comment type="subcellular location">
    <subcellularLocation>
        <location evidence="1">Membrane</location>
        <topology evidence="1">Multi-pass membrane protein</topology>
    </subcellularLocation>
</comment>
<dbReference type="InterPro" id="IPR027469">
    <property type="entry name" value="Cation_efflux_TMD_sf"/>
</dbReference>
<name>A0ABW4L793_9MICO</name>
<evidence type="ECO:0000256" key="7">
    <source>
        <dbReference type="SAM" id="Phobius"/>
    </source>
</evidence>
<dbReference type="RefSeq" id="WP_388006412.1">
    <property type="nucleotide sequence ID" value="NZ_JBHUEE010000005.1"/>
</dbReference>
<feature type="region of interest" description="Disordered" evidence="6">
    <location>
        <begin position="1"/>
        <end position="29"/>
    </location>
</feature>
<dbReference type="InterPro" id="IPR050291">
    <property type="entry name" value="CDF_Transporter"/>
</dbReference>
<comment type="caution">
    <text evidence="9">The sequence shown here is derived from an EMBL/GenBank/DDBJ whole genome shotgun (WGS) entry which is preliminary data.</text>
</comment>
<dbReference type="PANTHER" id="PTHR43840">
    <property type="entry name" value="MITOCHONDRIAL METAL TRANSPORTER 1-RELATED"/>
    <property type="match status" value="1"/>
</dbReference>
<evidence type="ECO:0000256" key="2">
    <source>
        <dbReference type="ARBA" id="ARBA00022448"/>
    </source>
</evidence>
<keyword evidence="4 7" id="KW-1133">Transmembrane helix</keyword>
<reference evidence="10" key="1">
    <citation type="journal article" date="2019" name="Int. J. Syst. Evol. Microbiol.">
        <title>The Global Catalogue of Microorganisms (GCM) 10K type strain sequencing project: providing services to taxonomists for standard genome sequencing and annotation.</title>
        <authorList>
            <consortium name="The Broad Institute Genomics Platform"/>
            <consortium name="The Broad Institute Genome Sequencing Center for Infectious Disease"/>
            <person name="Wu L."/>
            <person name="Ma J."/>
        </authorList>
    </citation>
    <scope>NUCLEOTIDE SEQUENCE [LARGE SCALE GENOMIC DNA]</scope>
    <source>
        <strain evidence="10">JCM 17130</strain>
    </source>
</reference>
<keyword evidence="5 7" id="KW-0472">Membrane</keyword>
<feature type="transmembrane region" description="Helical" evidence="7">
    <location>
        <begin position="198"/>
        <end position="218"/>
    </location>
</feature>
<dbReference type="InterPro" id="IPR058533">
    <property type="entry name" value="Cation_efflux_TM"/>
</dbReference>
<dbReference type="SUPFAM" id="SSF161111">
    <property type="entry name" value="Cation efflux protein transmembrane domain-like"/>
    <property type="match status" value="1"/>
</dbReference>
<keyword evidence="2" id="KW-0813">Transport</keyword>
<dbReference type="EMBL" id="JBHUEE010000005">
    <property type="protein sequence ID" value="MFD1718332.1"/>
    <property type="molecule type" value="Genomic_DNA"/>
</dbReference>
<dbReference type="PANTHER" id="PTHR43840:SF15">
    <property type="entry name" value="MITOCHONDRIAL METAL TRANSPORTER 1-RELATED"/>
    <property type="match status" value="1"/>
</dbReference>
<feature type="transmembrane region" description="Helical" evidence="7">
    <location>
        <begin position="147"/>
        <end position="166"/>
    </location>
</feature>
<keyword evidence="10" id="KW-1185">Reference proteome</keyword>
<feature type="transmembrane region" description="Helical" evidence="7">
    <location>
        <begin position="67"/>
        <end position="88"/>
    </location>
</feature>
<evidence type="ECO:0000313" key="10">
    <source>
        <dbReference type="Proteomes" id="UP001597277"/>
    </source>
</evidence>
<evidence type="ECO:0000313" key="9">
    <source>
        <dbReference type="EMBL" id="MFD1718332.1"/>
    </source>
</evidence>
<gene>
    <name evidence="9" type="ORF">ACFSE6_10830</name>
</gene>
<dbReference type="Proteomes" id="UP001597277">
    <property type="component" value="Unassembled WGS sequence"/>
</dbReference>
<evidence type="ECO:0000256" key="5">
    <source>
        <dbReference type="ARBA" id="ARBA00023136"/>
    </source>
</evidence>
<organism evidence="9 10">
    <name type="scientific">Georgenia deserti</name>
    <dbReference type="NCBI Taxonomy" id="2093781"/>
    <lineage>
        <taxon>Bacteria</taxon>
        <taxon>Bacillati</taxon>
        <taxon>Actinomycetota</taxon>
        <taxon>Actinomycetes</taxon>
        <taxon>Micrococcales</taxon>
        <taxon>Bogoriellaceae</taxon>
        <taxon>Georgenia</taxon>
    </lineage>
</organism>
<evidence type="ECO:0000256" key="1">
    <source>
        <dbReference type="ARBA" id="ARBA00004141"/>
    </source>
</evidence>
<evidence type="ECO:0000259" key="8">
    <source>
        <dbReference type="Pfam" id="PF01545"/>
    </source>
</evidence>
<proteinExistence type="predicted"/>
<evidence type="ECO:0000256" key="4">
    <source>
        <dbReference type="ARBA" id="ARBA00022989"/>
    </source>
</evidence>
<dbReference type="Pfam" id="PF01545">
    <property type="entry name" value="Cation_efflux"/>
    <property type="match status" value="1"/>
</dbReference>
<accession>A0ABW4L793</accession>
<dbReference type="Gene3D" id="1.20.1510.10">
    <property type="entry name" value="Cation efflux protein transmembrane domain"/>
    <property type="match status" value="1"/>
</dbReference>
<keyword evidence="3 7" id="KW-0812">Transmembrane</keyword>